<feature type="region of interest" description="Disordered" evidence="1">
    <location>
        <begin position="334"/>
        <end position="361"/>
    </location>
</feature>
<proteinExistence type="predicted"/>
<accession>A0ABV9NRN6</accession>
<feature type="compositionally biased region" description="Low complexity" evidence="1">
    <location>
        <begin position="334"/>
        <end position="346"/>
    </location>
</feature>
<evidence type="ECO:0000313" key="4">
    <source>
        <dbReference type="EMBL" id="MFC4735993.1"/>
    </source>
</evidence>
<feature type="transmembrane region" description="Helical" evidence="2">
    <location>
        <begin position="369"/>
        <end position="387"/>
    </location>
</feature>
<protein>
    <submittedName>
        <fullName evidence="4">Processed acidic surface protein</fullName>
    </submittedName>
</protein>
<keyword evidence="3" id="KW-0732">Signal</keyword>
<dbReference type="EMBL" id="JBHSGK010000004">
    <property type="protein sequence ID" value="MFC4735993.1"/>
    <property type="molecule type" value="Genomic_DNA"/>
</dbReference>
<keyword evidence="2" id="KW-0472">Membrane</keyword>
<comment type="caution">
    <text evidence="4">The sequence shown here is derived from an EMBL/GenBank/DDBJ whole genome shotgun (WGS) entry which is preliminary data.</text>
</comment>
<dbReference type="NCBIfam" id="TIGR04383">
    <property type="entry name" value="acidic_w_LPXTA"/>
    <property type="match status" value="2"/>
</dbReference>
<dbReference type="RefSeq" id="WP_377908654.1">
    <property type="nucleotide sequence ID" value="NZ_JBHSGK010000004.1"/>
</dbReference>
<evidence type="ECO:0000256" key="1">
    <source>
        <dbReference type="SAM" id="MobiDB-lite"/>
    </source>
</evidence>
<gene>
    <name evidence="4" type="ORF">ACFO4L_05275</name>
</gene>
<evidence type="ECO:0000313" key="5">
    <source>
        <dbReference type="Proteomes" id="UP001595896"/>
    </source>
</evidence>
<evidence type="ECO:0000256" key="3">
    <source>
        <dbReference type="SAM" id="SignalP"/>
    </source>
</evidence>
<reference evidence="5" key="1">
    <citation type="journal article" date="2019" name="Int. J. Syst. Evol. Microbiol.">
        <title>The Global Catalogue of Microorganisms (GCM) 10K type strain sequencing project: providing services to taxonomists for standard genome sequencing and annotation.</title>
        <authorList>
            <consortium name="The Broad Institute Genomics Platform"/>
            <consortium name="The Broad Institute Genome Sequencing Center for Infectious Disease"/>
            <person name="Wu L."/>
            <person name="Ma J."/>
        </authorList>
    </citation>
    <scope>NUCLEOTIDE SEQUENCE [LARGE SCALE GENOMIC DNA]</scope>
    <source>
        <strain evidence="5">JCM 12165</strain>
    </source>
</reference>
<sequence>MKLGIAFLFCLLLLPAAVFAAPSGPAFDKLLQDVSMTESEMREYLPTWGLELEDFEDAEELRAFLGPVLTESELEMVLADFELTEAEALKLLGVESLLGTYRFTDDLYNALYEATLTPITDTSLQAFLDARGMTYEELKELLEANDDSLSYYEFIEDLEWAVDFYEGWEEWDESEDFWDAESLALFDAVGLTLEEIDALLEHFWTLPLDDDAFWEELDAIAAALEQFPMSDDPADFTASDLLELFDLFQRALQLFELDASFYLVKDGEKVSYSLADLFSMTSTGGADLLIELYNLDGVFLADLLLKADLFHEELGSQAGGTLNGLQDVQEVREAAPAAPALEEAPPSHVKEKEAEPAEGDRLPNTASSYIVSMLLFLLLAGAGSAAFRKRAA</sequence>
<feature type="chain" id="PRO_5045731437" evidence="3">
    <location>
        <begin position="21"/>
        <end position="392"/>
    </location>
</feature>
<name>A0ABV9NRN6_9BACI</name>
<feature type="compositionally biased region" description="Basic and acidic residues" evidence="1">
    <location>
        <begin position="348"/>
        <end position="361"/>
    </location>
</feature>
<keyword evidence="2" id="KW-0812">Transmembrane</keyword>
<organism evidence="4 5">
    <name type="scientific">Bacillus daqingensis</name>
    <dbReference type="NCBI Taxonomy" id="872396"/>
    <lineage>
        <taxon>Bacteria</taxon>
        <taxon>Bacillati</taxon>
        <taxon>Bacillota</taxon>
        <taxon>Bacilli</taxon>
        <taxon>Bacillales</taxon>
        <taxon>Bacillaceae</taxon>
        <taxon>Bacillus</taxon>
    </lineage>
</organism>
<feature type="signal peptide" evidence="3">
    <location>
        <begin position="1"/>
        <end position="20"/>
    </location>
</feature>
<dbReference type="InterPro" id="IPR030832">
    <property type="entry name" value="Acidic_LPXTA"/>
</dbReference>
<keyword evidence="2" id="KW-1133">Transmembrane helix</keyword>
<keyword evidence="5" id="KW-1185">Reference proteome</keyword>
<evidence type="ECO:0000256" key="2">
    <source>
        <dbReference type="SAM" id="Phobius"/>
    </source>
</evidence>
<dbReference type="Proteomes" id="UP001595896">
    <property type="component" value="Unassembled WGS sequence"/>
</dbReference>